<sequence length="59" mass="6971">MMSKTKRRNLHPQKMNFTRHHIFLGFDVSYSVNYTVYDTLGSKGKNVKETRGKHIQGMR</sequence>
<organism evidence="1">
    <name type="scientific">Rhizophora mucronata</name>
    <name type="common">Asiatic mangrove</name>
    <dbReference type="NCBI Taxonomy" id="61149"/>
    <lineage>
        <taxon>Eukaryota</taxon>
        <taxon>Viridiplantae</taxon>
        <taxon>Streptophyta</taxon>
        <taxon>Embryophyta</taxon>
        <taxon>Tracheophyta</taxon>
        <taxon>Spermatophyta</taxon>
        <taxon>Magnoliopsida</taxon>
        <taxon>eudicotyledons</taxon>
        <taxon>Gunneridae</taxon>
        <taxon>Pentapetalae</taxon>
        <taxon>rosids</taxon>
        <taxon>fabids</taxon>
        <taxon>Malpighiales</taxon>
        <taxon>Rhizophoraceae</taxon>
        <taxon>Rhizophora</taxon>
    </lineage>
</organism>
<reference evidence="1" key="1">
    <citation type="submission" date="2018-02" db="EMBL/GenBank/DDBJ databases">
        <title>Rhizophora mucronata_Transcriptome.</title>
        <authorList>
            <person name="Meera S.P."/>
            <person name="Sreeshan A."/>
            <person name="Augustine A."/>
        </authorList>
    </citation>
    <scope>NUCLEOTIDE SEQUENCE</scope>
    <source>
        <tissue evidence="1">Leaf</tissue>
    </source>
</reference>
<evidence type="ECO:0000313" key="1">
    <source>
        <dbReference type="EMBL" id="MBW81343.1"/>
    </source>
</evidence>
<accession>A0A2P2IJE9</accession>
<dbReference type="EMBL" id="GGEC01000860">
    <property type="protein sequence ID" value="MBW81343.1"/>
    <property type="molecule type" value="Transcribed_RNA"/>
</dbReference>
<proteinExistence type="predicted"/>
<evidence type="ECO:0008006" key="2">
    <source>
        <dbReference type="Google" id="ProtNLM"/>
    </source>
</evidence>
<name>A0A2P2IJE9_RHIMU</name>
<protein>
    <recommendedName>
        <fullName evidence="2">Transposase</fullName>
    </recommendedName>
</protein>
<dbReference type="AlphaFoldDB" id="A0A2P2IJE9"/>